<accession>A0A1H3NHD7</accession>
<dbReference type="STRING" id="595670.SAMN05421643_1463"/>
<sequence length="662" mass="76712">MKSNLSPIKERIDPNDLLETIVNSSYPKPRWMLNESINDKTWYLSKVGINLSFYKENLNKARKFEFKKKIADNEYLTDKINEALLIDIRNSLLYLDTTGKITRPARISDIAISVIHLIYHANEFRISKSEPLVRSLEQIKLKELKHYLLSFNVERDLFEKAVNFILIKWSSKSDINWSLIKTEFAITTREFKSLKYKVIKYLESKDDGFFSQMAYKREYNNACTREFDIDFDLYPSQSTISNEISKLEAFFTARTAQKYKFQYSPMKLFSVGRTIFDEMIDRVKTPLMPISLSLHTTSSALHFARVYGEPLRQYLSDLSKGEVNRIKELGIALSTSRQHSLKIKNYVYKTTKIPSALKPLIITSWEKADVSKFDYSELRNGMSVNMAIRLYTAAIWILIASFSAGRATSLRTLNRNCFVQSPVDGLFDIVMKIPKSSERLELEKVHRPIPDLIYDYGLEFALMVCELEERRGFIGDENELFLFGCALSYRSISAAREDGGENSKNPLSDDYINASINMFMDWIESPLIGGKRWYPSTHQFRRLFAVVYFNFSDQIGLDELSWFMGHSNLDQTFYYAEVSPDDEWIDEAEATIAQIGASLNKHINGDQAVRSIINKARQSTNISTVLETLVRRLIDEHKEKTGQQVRFCKIDGNEVFFYFIKP</sequence>
<evidence type="ECO:0000256" key="1">
    <source>
        <dbReference type="ARBA" id="ARBA00023172"/>
    </source>
</evidence>
<organism evidence="2 3">
    <name type="scientific">Acinetobacter kyonggiensis</name>
    <dbReference type="NCBI Taxonomy" id="595670"/>
    <lineage>
        <taxon>Bacteria</taxon>
        <taxon>Pseudomonadati</taxon>
        <taxon>Pseudomonadota</taxon>
        <taxon>Gammaproteobacteria</taxon>
        <taxon>Moraxellales</taxon>
        <taxon>Moraxellaceae</taxon>
        <taxon>Acinetobacter</taxon>
    </lineage>
</organism>
<keyword evidence="3" id="KW-1185">Reference proteome</keyword>
<reference evidence="3" key="1">
    <citation type="submission" date="2016-10" db="EMBL/GenBank/DDBJ databases">
        <authorList>
            <person name="Varghese N."/>
            <person name="Submissions S."/>
        </authorList>
    </citation>
    <scope>NUCLEOTIDE SEQUENCE [LARGE SCALE GENOMIC DNA]</scope>
    <source>
        <strain evidence="3">ANC 5109</strain>
    </source>
</reference>
<evidence type="ECO:0000313" key="3">
    <source>
        <dbReference type="Proteomes" id="UP000199035"/>
    </source>
</evidence>
<protein>
    <recommendedName>
        <fullName evidence="4">Phage integrase family protein</fullName>
    </recommendedName>
</protein>
<gene>
    <name evidence="2" type="ORF">SAMN05421643_1463</name>
</gene>
<dbReference type="InterPro" id="IPR011010">
    <property type="entry name" value="DNA_brk_join_enz"/>
</dbReference>
<dbReference type="InterPro" id="IPR013762">
    <property type="entry name" value="Integrase-like_cat_sf"/>
</dbReference>
<proteinExistence type="predicted"/>
<dbReference type="EMBL" id="FNPK01000046">
    <property type="protein sequence ID" value="SDY88090.1"/>
    <property type="molecule type" value="Genomic_DNA"/>
</dbReference>
<evidence type="ECO:0000313" key="2">
    <source>
        <dbReference type="EMBL" id="SDY88090.1"/>
    </source>
</evidence>
<dbReference type="Proteomes" id="UP000199035">
    <property type="component" value="Unassembled WGS sequence"/>
</dbReference>
<dbReference type="GO" id="GO:0003677">
    <property type="term" value="F:DNA binding"/>
    <property type="evidence" value="ECO:0007669"/>
    <property type="project" value="InterPro"/>
</dbReference>
<dbReference type="GO" id="GO:0006310">
    <property type="term" value="P:DNA recombination"/>
    <property type="evidence" value="ECO:0007669"/>
    <property type="project" value="UniProtKB-KW"/>
</dbReference>
<dbReference type="GO" id="GO:0015074">
    <property type="term" value="P:DNA integration"/>
    <property type="evidence" value="ECO:0007669"/>
    <property type="project" value="InterPro"/>
</dbReference>
<keyword evidence="1" id="KW-0233">DNA recombination</keyword>
<evidence type="ECO:0008006" key="4">
    <source>
        <dbReference type="Google" id="ProtNLM"/>
    </source>
</evidence>
<dbReference type="Gene3D" id="1.10.443.10">
    <property type="entry name" value="Intergrase catalytic core"/>
    <property type="match status" value="1"/>
</dbReference>
<dbReference type="RefSeq" id="WP_092692908.1">
    <property type="nucleotide sequence ID" value="NZ_FNPK01000046.1"/>
</dbReference>
<dbReference type="SUPFAM" id="SSF56349">
    <property type="entry name" value="DNA breaking-rejoining enzymes"/>
    <property type="match status" value="1"/>
</dbReference>
<dbReference type="AlphaFoldDB" id="A0A1H3NHD7"/>
<name>A0A1H3NHD7_9GAMM</name>